<dbReference type="Proteomes" id="UP001432322">
    <property type="component" value="Unassembled WGS sequence"/>
</dbReference>
<evidence type="ECO:0000313" key="2">
    <source>
        <dbReference type="Proteomes" id="UP001432322"/>
    </source>
</evidence>
<dbReference type="EMBL" id="BTSY01000002">
    <property type="protein sequence ID" value="GMT16489.1"/>
    <property type="molecule type" value="Genomic_DNA"/>
</dbReference>
<proteinExistence type="predicted"/>
<evidence type="ECO:0000313" key="1">
    <source>
        <dbReference type="EMBL" id="GMT16489.1"/>
    </source>
</evidence>
<organism evidence="1 2">
    <name type="scientific">Pristionchus fissidentatus</name>
    <dbReference type="NCBI Taxonomy" id="1538716"/>
    <lineage>
        <taxon>Eukaryota</taxon>
        <taxon>Metazoa</taxon>
        <taxon>Ecdysozoa</taxon>
        <taxon>Nematoda</taxon>
        <taxon>Chromadorea</taxon>
        <taxon>Rhabditida</taxon>
        <taxon>Rhabditina</taxon>
        <taxon>Diplogasteromorpha</taxon>
        <taxon>Diplogasteroidea</taxon>
        <taxon>Neodiplogasteridae</taxon>
        <taxon>Pristionchus</taxon>
    </lineage>
</organism>
<reference evidence="1" key="1">
    <citation type="submission" date="2023-10" db="EMBL/GenBank/DDBJ databases">
        <title>Genome assembly of Pristionchus species.</title>
        <authorList>
            <person name="Yoshida K."/>
            <person name="Sommer R.J."/>
        </authorList>
    </citation>
    <scope>NUCLEOTIDE SEQUENCE</scope>
    <source>
        <strain evidence="1">RS5133</strain>
    </source>
</reference>
<comment type="caution">
    <text evidence="1">The sequence shown here is derived from an EMBL/GenBank/DDBJ whole genome shotgun (WGS) entry which is preliminary data.</text>
</comment>
<keyword evidence="2" id="KW-1185">Reference proteome</keyword>
<feature type="non-terminal residue" evidence="1">
    <location>
        <position position="1"/>
    </location>
</feature>
<name>A0AAV5VAM8_9BILA</name>
<dbReference type="AlphaFoldDB" id="A0AAV5VAM8"/>
<protein>
    <submittedName>
        <fullName evidence="1">Uncharacterized protein</fullName>
    </submittedName>
</protein>
<feature type="non-terminal residue" evidence="1">
    <location>
        <position position="86"/>
    </location>
</feature>
<accession>A0AAV5VAM8</accession>
<sequence>SCQACDQSGCNDVPRCDSKHVSIDPSHIIPLDQHITDNSCRCDRFGCHVNGIVDPIPVWSCDRYKRTLSKRHCWCPGGTPGASLRP</sequence>
<gene>
    <name evidence="1" type="ORF">PFISCL1PPCAC_7786</name>
</gene>